<keyword evidence="3" id="KW-1185">Reference proteome</keyword>
<feature type="region of interest" description="Disordered" evidence="1">
    <location>
        <begin position="166"/>
        <end position="223"/>
    </location>
</feature>
<dbReference type="EMBL" id="LN679114">
    <property type="protein sequence ID" value="CEL54108.1"/>
    <property type="molecule type" value="Genomic_DNA"/>
</dbReference>
<name>A0A0B7FD72_THACB</name>
<dbReference type="Proteomes" id="UP000059188">
    <property type="component" value="Unassembled WGS sequence"/>
</dbReference>
<dbReference type="CDD" id="cd21037">
    <property type="entry name" value="MLKL_NTD"/>
    <property type="match status" value="1"/>
</dbReference>
<evidence type="ECO:0000313" key="3">
    <source>
        <dbReference type="Proteomes" id="UP000059188"/>
    </source>
</evidence>
<dbReference type="AlphaFoldDB" id="A0A0B7FD72"/>
<proteinExistence type="predicted"/>
<feature type="compositionally biased region" description="Basic residues" evidence="1">
    <location>
        <begin position="211"/>
        <end position="221"/>
    </location>
</feature>
<evidence type="ECO:0000313" key="2">
    <source>
        <dbReference type="EMBL" id="CEL54108.1"/>
    </source>
</evidence>
<sequence length="317" mass="35752">MGKQSPAAYSPRVASTMRSAVTTLLSFVALPAVPLRPALDTLIELVDEIVGLSRKSGRHEFIDFGEYVNKFVNQLVHALGNEQITKDINIMNNLEELRRTLERILCTMHRNDSLNGVMFRLRRALFPEEDQIQVARMRQQLDDARELFKFAADCELLARTQRLNPTVDSSKKAKQPAFRPSNAQAPDPFVSQERPVPNAPEPSRTRCLAPSKHKSQASRRKPFLEVKTSSHVSKLSDSDNAELIAVGMEVIHLRRLFQRSRRPIPAMDLAIALSRYSELLVNSGHINEALSASQESADLFKSLAEKGPKIYYNDYET</sequence>
<dbReference type="InterPro" id="IPR059179">
    <property type="entry name" value="MLKL-like_MCAfunc"/>
</dbReference>
<gene>
    <name evidence="2" type="ORF">RSOLAG1IB_06819</name>
</gene>
<organism evidence="2 3">
    <name type="scientific">Thanatephorus cucumeris (strain AG1-IB / isolate 7/3/14)</name>
    <name type="common">Lettuce bottom rot fungus</name>
    <name type="synonym">Rhizoctonia solani</name>
    <dbReference type="NCBI Taxonomy" id="1108050"/>
    <lineage>
        <taxon>Eukaryota</taxon>
        <taxon>Fungi</taxon>
        <taxon>Dikarya</taxon>
        <taxon>Basidiomycota</taxon>
        <taxon>Agaricomycotina</taxon>
        <taxon>Agaricomycetes</taxon>
        <taxon>Cantharellales</taxon>
        <taxon>Ceratobasidiaceae</taxon>
        <taxon>Rhizoctonia</taxon>
        <taxon>Rhizoctonia solani AG-1</taxon>
    </lineage>
</organism>
<protein>
    <submittedName>
        <fullName evidence="2">Uncharacterized protein</fullName>
    </submittedName>
</protein>
<evidence type="ECO:0000256" key="1">
    <source>
        <dbReference type="SAM" id="MobiDB-lite"/>
    </source>
</evidence>
<reference evidence="2 3" key="1">
    <citation type="submission" date="2014-11" db="EMBL/GenBank/DDBJ databases">
        <authorList>
            <person name="Wibberg Daniel"/>
        </authorList>
    </citation>
    <scope>NUCLEOTIDE SEQUENCE [LARGE SCALE GENOMIC DNA]</scope>
    <source>
        <strain evidence="2">Rhizoctonia solani AG1-IB 7/3/14</strain>
    </source>
</reference>
<accession>A0A0B7FD72</accession>
<dbReference type="OrthoDB" id="3181030at2759"/>